<keyword evidence="6" id="KW-0175">Coiled coil</keyword>
<organism evidence="10 11">
    <name type="scientific">Stieleria varia</name>
    <dbReference type="NCBI Taxonomy" id="2528005"/>
    <lineage>
        <taxon>Bacteria</taxon>
        <taxon>Pseudomonadati</taxon>
        <taxon>Planctomycetota</taxon>
        <taxon>Planctomycetia</taxon>
        <taxon>Pirellulales</taxon>
        <taxon>Pirellulaceae</taxon>
        <taxon>Stieleria</taxon>
    </lineage>
</organism>
<dbReference type="SMART" id="SM00091">
    <property type="entry name" value="PAS"/>
    <property type="match status" value="3"/>
</dbReference>
<accession>A0A5C6BB05</accession>
<dbReference type="SUPFAM" id="SSF55785">
    <property type="entry name" value="PYP-like sensor domain (PAS domain)"/>
    <property type="match status" value="3"/>
</dbReference>
<dbReference type="PANTHER" id="PTHR43304">
    <property type="entry name" value="PHYTOCHROME-LIKE PROTEIN CPH1"/>
    <property type="match status" value="1"/>
</dbReference>
<dbReference type="CDD" id="cd00082">
    <property type="entry name" value="HisKA"/>
    <property type="match status" value="1"/>
</dbReference>
<feature type="domain" description="PAS" evidence="8">
    <location>
        <begin position="157"/>
        <end position="195"/>
    </location>
</feature>
<feature type="coiled-coil region" evidence="6">
    <location>
        <begin position="426"/>
        <end position="453"/>
    </location>
</feature>
<keyword evidence="4 10" id="KW-0808">Transferase</keyword>
<dbReference type="PROSITE" id="PS50109">
    <property type="entry name" value="HIS_KIN"/>
    <property type="match status" value="1"/>
</dbReference>
<comment type="caution">
    <text evidence="10">The sequence shown here is derived from an EMBL/GenBank/DDBJ whole genome shotgun (WGS) entry which is preliminary data.</text>
</comment>
<evidence type="ECO:0000259" key="7">
    <source>
        <dbReference type="PROSITE" id="PS50109"/>
    </source>
</evidence>
<dbReference type="InterPro" id="IPR035965">
    <property type="entry name" value="PAS-like_dom_sf"/>
</dbReference>
<dbReference type="InterPro" id="IPR003594">
    <property type="entry name" value="HATPase_dom"/>
</dbReference>
<evidence type="ECO:0000259" key="9">
    <source>
        <dbReference type="PROSITE" id="PS50113"/>
    </source>
</evidence>
<dbReference type="Pfam" id="PF08447">
    <property type="entry name" value="PAS_3"/>
    <property type="match status" value="1"/>
</dbReference>
<dbReference type="SUPFAM" id="SSF47384">
    <property type="entry name" value="Homodimeric domain of signal transducing histidine kinase"/>
    <property type="match status" value="1"/>
</dbReference>
<dbReference type="NCBIfam" id="TIGR00229">
    <property type="entry name" value="sensory_box"/>
    <property type="match status" value="3"/>
</dbReference>
<dbReference type="SUPFAM" id="SSF55874">
    <property type="entry name" value="ATPase domain of HSP90 chaperone/DNA topoisomerase II/histidine kinase"/>
    <property type="match status" value="1"/>
</dbReference>
<dbReference type="PROSITE" id="PS50113">
    <property type="entry name" value="PAC"/>
    <property type="match status" value="1"/>
</dbReference>
<keyword evidence="3" id="KW-0597">Phosphoprotein</keyword>
<dbReference type="InterPro" id="IPR052162">
    <property type="entry name" value="Sensor_kinase/Photoreceptor"/>
</dbReference>
<dbReference type="FunFam" id="3.30.565.10:FF:000006">
    <property type="entry name" value="Sensor histidine kinase WalK"/>
    <property type="match status" value="1"/>
</dbReference>
<dbReference type="Pfam" id="PF00989">
    <property type="entry name" value="PAS"/>
    <property type="match status" value="1"/>
</dbReference>
<dbReference type="InterPro" id="IPR001610">
    <property type="entry name" value="PAC"/>
</dbReference>
<dbReference type="InterPro" id="IPR000014">
    <property type="entry name" value="PAS"/>
</dbReference>
<evidence type="ECO:0000313" key="11">
    <source>
        <dbReference type="Proteomes" id="UP000320176"/>
    </source>
</evidence>
<dbReference type="EMBL" id="SJPN01000001">
    <property type="protein sequence ID" value="TWU08459.1"/>
    <property type="molecule type" value="Genomic_DNA"/>
</dbReference>
<dbReference type="GO" id="GO:0006355">
    <property type="term" value="P:regulation of DNA-templated transcription"/>
    <property type="evidence" value="ECO:0007669"/>
    <property type="project" value="InterPro"/>
</dbReference>
<dbReference type="Proteomes" id="UP000320176">
    <property type="component" value="Unassembled WGS sequence"/>
</dbReference>
<comment type="catalytic activity">
    <reaction evidence="1">
        <text>ATP + protein L-histidine = ADP + protein N-phospho-L-histidine.</text>
        <dbReference type="EC" id="2.7.13.3"/>
    </reaction>
</comment>
<dbReference type="Pfam" id="PF02518">
    <property type="entry name" value="HATPase_c"/>
    <property type="match status" value="1"/>
</dbReference>
<dbReference type="Gene3D" id="1.10.287.130">
    <property type="match status" value="1"/>
</dbReference>
<dbReference type="InterPro" id="IPR003661">
    <property type="entry name" value="HisK_dim/P_dom"/>
</dbReference>
<dbReference type="GO" id="GO:0000155">
    <property type="term" value="F:phosphorelay sensor kinase activity"/>
    <property type="evidence" value="ECO:0007669"/>
    <property type="project" value="InterPro"/>
</dbReference>
<evidence type="ECO:0000256" key="2">
    <source>
        <dbReference type="ARBA" id="ARBA00012438"/>
    </source>
</evidence>
<dbReference type="InterPro" id="IPR005467">
    <property type="entry name" value="His_kinase_dom"/>
</dbReference>
<evidence type="ECO:0000259" key="8">
    <source>
        <dbReference type="PROSITE" id="PS50112"/>
    </source>
</evidence>
<dbReference type="SMART" id="SM00388">
    <property type="entry name" value="HisKA"/>
    <property type="match status" value="1"/>
</dbReference>
<dbReference type="CDD" id="cd00130">
    <property type="entry name" value="PAS"/>
    <property type="match status" value="3"/>
</dbReference>
<dbReference type="InterPro" id="IPR000700">
    <property type="entry name" value="PAS-assoc_C"/>
</dbReference>
<evidence type="ECO:0000313" key="10">
    <source>
        <dbReference type="EMBL" id="TWU08459.1"/>
    </source>
</evidence>
<feature type="coiled-coil region" evidence="6">
    <location>
        <begin position="11"/>
        <end position="38"/>
    </location>
</feature>
<reference evidence="10 11" key="1">
    <citation type="submission" date="2019-02" db="EMBL/GenBank/DDBJ databases">
        <title>Deep-cultivation of Planctomycetes and their phenomic and genomic characterization uncovers novel biology.</title>
        <authorList>
            <person name="Wiegand S."/>
            <person name="Jogler M."/>
            <person name="Boedeker C."/>
            <person name="Pinto D."/>
            <person name="Vollmers J."/>
            <person name="Rivas-Marin E."/>
            <person name="Kohn T."/>
            <person name="Peeters S.H."/>
            <person name="Heuer A."/>
            <person name="Rast P."/>
            <person name="Oberbeckmann S."/>
            <person name="Bunk B."/>
            <person name="Jeske O."/>
            <person name="Meyerdierks A."/>
            <person name="Storesund J.E."/>
            <person name="Kallscheuer N."/>
            <person name="Luecker S."/>
            <person name="Lage O.M."/>
            <person name="Pohl T."/>
            <person name="Merkel B.J."/>
            <person name="Hornburger P."/>
            <person name="Mueller R.-W."/>
            <person name="Bruemmer F."/>
            <person name="Labrenz M."/>
            <person name="Spormann A.M."/>
            <person name="Op Den Camp H."/>
            <person name="Overmann J."/>
            <person name="Amann R."/>
            <person name="Jetten M.S.M."/>
            <person name="Mascher T."/>
            <person name="Medema M.H."/>
            <person name="Devos D.P."/>
            <person name="Kaster A.-K."/>
            <person name="Ovreas L."/>
            <person name="Rohde M."/>
            <person name="Galperin M.Y."/>
            <person name="Jogler C."/>
        </authorList>
    </citation>
    <scope>NUCLEOTIDE SEQUENCE [LARGE SCALE GENOMIC DNA]</scope>
    <source>
        <strain evidence="10 11">Pla52n</strain>
    </source>
</reference>
<keyword evidence="5" id="KW-0418">Kinase</keyword>
<dbReference type="RefSeq" id="WP_231741748.1">
    <property type="nucleotide sequence ID" value="NZ_CP151726.1"/>
</dbReference>
<evidence type="ECO:0000256" key="3">
    <source>
        <dbReference type="ARBA" id="ARBA00022553"/>
    </source>
</evidence>
<dbReference type="SMART" id="SM00086">
    <property type="entry name" value="PAC"/>
    <property type="match status" value="2"/>
</dbReference>
<feature type="domain" description="Histidine kinase" evidence="7">
    <location>
        <begin position="460"/>
        <end position="672"/>
    </location>
</feature>
<dbReference type="PROSITE" id="PS50112">
    <property type="entry name" value="PAS"/>
    <property type="match status" value="2"/>
</dbReference>
<dbReference type="Pfam" id="PF13426">
    <property type="entry name" value="PAS_9"/>
    <property type="match status" value="1"/>
</dbReference>
<dbReference type="SMART" id="SM00387">
    <property type="entry name" value="HATPase_c"/>
    <property type="match status" value="1"/>
</dbReference>
<name>A0A5C6BB05_9BACT</name>
<dbReference type="Gene3D" id="3.30.450.20">
    <property type="entry name" value="PAS domain"/>
    <property type="match status" value="3"/>
</dbReference>
<dbReference type="InterPro" id="IPR013767">
    <property type="entry name" value="PAS_fold"/>
</dbReference>
<keyword evidence="11" id="KW-1185">Reference proteome</keyword>
<dbReference type="Gene3D" id="3.30.565.10">
    <property type="entry name" value="Histidine kinase-like ATPase, C-terminal domain"/>
    <property type="match status" value="1"/>
</dbReference>
<dbReference type="Pfam" id="PF00512">
    <property type="entry name" value="HisKA"/>
    <property type="match status" value="1"/>
</dbReference>
<feature type="domain" description="PAC" evidence="9">
    <location>
        <begin position="383"/>
        <end position="435"/>
    </location>
</feature>
<dbReference type="InterPro" id="IPR013655">
    <property type="entry name" value="PAS_fold_3"/>
</dbReference>
<protein>
    <recommendedName>
        <fullName evidence="2">histidine kinase</fullName>
        <ecNumber evidence="2">2.7.13.3</ecNumber>
    </recommendedName>
</protein>
<evidence type="ECO:0000256" key="6">
    <source>
        <dbReference type="SAM" id="Coils"/>
    </source>
</evidence>
<dbReference type="InterPro" id="IPR036097">
    <property type="entry name" value="HisK_dim/P_sf"/>
</dbReference>
<evidence type="ECO:0000256" key="1">
    <source>
        <dbReference type="ARBA" id="ARBA00000085"/>
    </source>
</evidence>
<gene>
    <name evidence="10" type="primary">cph1_1</name>
    <name evidence="10" type="ORF">Pla52n_10420</name>
</gene>
<dbReference type="EC" id="2.7.13.3" evidence="2"/>
<proteinExistence type="predicted"/>
<dbReference type="InterPro" id="IPR004358">
    <property type="entry name" value="Sig_transdc_His_kin-like_C"/>
</dbReference>
<dbReference type="PRINTS" id="PR00344">
    <property type="entry name" value="BCTRLSENSOR"/>
</dbReference>
<dbReference type="InterPro" id="IPR036890">
    <property type="entry name" value="HATPase_C_sf"/>
</dbReference>
<feature type="domain" description="PAS" evidence="8">
    <location>
        <begin position="28"/>
        <end position="86"/>
    </location>
</feature>
<evidence type="ECO:0000256" key="4">
    <source>
        <dbReference type="ARBA" id="ARBA00022679"/>
    </source>
</evidence>
<evidence type="ECO:0000256" key="5">
    <source>
        <dbReference type="ARBA" id="ARBA00022777"/>
    </source>
</evidence>
<sequence length="672" mass="76202">MNAAGRSEIARLSQRDEVSRLKDELDLAQRRLEVLTTGIRDAVVWVDGEGDILGCSVQAEKLLGWSEVELSGRSFARHLISPEHRSWHLATLATFRQTGDHTLLYRRFRRVLLHRDGSRRLVELRILPVEIDGEHEFTVLLHDSARQAKRQTATSNLGSQLSDVVHSIYEGIFSLDVHGVCTFANTACVRLLGYQSPSELIGRKLHDIIHYCRADGSNYPESECLIHETSRSGIGVHVTDEVFFRRCGAALPVEYWAYPVNSAGELGGTVVSFVDITERKGLEQRQENENAHLEEMVSQWSVDLAATQYRLELAMHGGNVGLWDWNNETNEVFYSDSYKKQLGYPPTANWSHFDDWVEALHPDDKEGAFQTIEEYYRRKSGEYVSVFRMKARDGSYRWLLARGKGQFDIDGKPLRMLGVHVDITQEKQDEQELQRLNIALEAANNELQNRNIALQQFAFVASHDLQTPLRAIVGFAQFLQDDYRGRLDDTADDYIERIVGGATRMQAMIHDLLEYSRLERQELSFQSVEMENVVDDAIELLQTAIQESGGSVTHSDLPVIQGDRRQMVQLMQNVLGNSLKYCAESPKVHVAAELQNGEWLFSIQDNGIGIPENQFEKIFDIFQRLHSREQYPGTGIGLAVCKQILAGHQGKIWVDSTLGKGSTFYFTLPESS</sequence>
<dbReference type="PANTHER" id="PTHR43304:SF1">
    <property type="entry name" value="PAC DOMAIN-CONTAINING PROTEIN"/>
    <property type="match status" value="1"/>
</dbReference>
<dbReference type="AlphaFoldDB" id="A0A5C6BB05"/>